<dbReference type="Proteomes" id="UP000070352">
    <property type="component" value="Unassembled WGS sequence"/>
</dbReference>
<dbReference type="RefSeq" id="WP_068724006.1">
    <property type="nucleotide sequence ID" value="NZ_LSKU01000001.1"/>
</dbReference>
<feature type="domain" description="Metallo-beta-lactamase" evidence="2">
    <location>
        <begin position="32"/>
        <end position="213"/>
    </location>
</feature>
<dbReference type="AlphaFoldDB" id="A0A135L394"/>
<accession>A0A135L394</accession>
<dbReference type="EMBL" id="LSKU01000001">
    <property type="protein sequence ID" value="KXG43466.1"/>
    <property type="molecule type" value="Genomic_DNA"/>
</dbReference>
<comment type="caution">
    <text evidence="3">The sequence shown here is derived from an EMBL/GenBank/DDBJ whole genome shotgun (WGS) entry which is preliminary data.</text>
</comment>
<dbReference type="GO" id="GO:0042781">
    <property type="term" value="F:3'-tRNA processing endoribonuclease activity"/>
    <property type="evidence" value="ECO:0007669"/>
    <property type="project" value="TreeGrafter"/>
</dbReference>
<evidence type="ECO:0000259" key="2">
    <source>
        <dbReference type="Pfam" id="PF12706"/>
    </source>
</evidence>
<keyword evidence="4" id="KW-1185">Reference proteome</keyword>
<evidence type="ECO:0000256" key="1">
    <source>
        <dbReference type="ARBA" id="ARBA00022833"/>
    </source>
</evidence>
<dbReference type="CDD" id="cd07716">
    <property type="entry name" value="RNaseZ_short-form-like_MBL-fold"/>
    <property type="match status" value="1"/>
</dbReference>
<evidence type="ECO:0000313" key="3">
    <source>
        <dbReference type="EMBL" id="KXG43466.1"/>
    </source>
</evidence>
<gene>
    <name evidence="3" type="ORF">U473_05150</name>
</gene>
<dbReference type="PANTHER" id="PTHR46018">
    <property type="entry name" value="ZINC PHOSPHODIESTERASE ELAC PROTEIN 1"/>
    <property type="match status" value="1"/>
</dbReference>
<dbReference type="Gene3D" id="3.60.15.10">
    <property type="entry name" value="Ribonuclease Z/Hydroxyacylglutathione hydrolase-like"/>
    <property type="match status" value="1"/>
</dbReference>
<name>A0A135L394_9BACI</name>
<evidence type="ECO:0000313" key="4">
    <source>
        <dbReference type="Proteomes" id="UP000070352"/>
    </source>
</evidence>
<dbReference type="Pfam" id="PF12706">
    <property type="entry name" value="Lactamase_B_2"/>
    <property type="match status" value="1"/>
</dbReference>
<dbReference type="OrthoDB" id="9794898at2"/>
<dbReference type="InterPro" id="IPR036866">
    <property type="entry name" value="RibonucZ/Hydroxyglut_hydro"/>
</dbReference>
<dbReference type="STRING" id="1413211.U473_05150"/>
<reference evidence="3 4" key="1">
    <citation type="submission" date="2016-02" db="EMBL/GenBank/DDBJ databases">
        <title>Draft Genome for Tepidibacillus decaturensis nov. sp. Strain Z9, an Anaerobic, Moderately Thermophilic and Heterotrophic Bacterium from Deep Subsurface of the Illinois Basin, USA.</title>
        <authorList>
            <person name="Dong Y."/>
            <person name="Chang J.Y."/>
            <person name="Sanford R."/>
            <person name="Fouke B.W."/>
        </authorList>
    </citation>
    <scope>NUCLEOTIDE SEQUENCE [LARGE SCALE GENOMIC DNA]</scope>
    <source>
        <strain evidence="3 4">Z9</strain>
    </source>
</reference>
<dbReference type="PANTHER" id="PTHR46018:SF4">
    <property type="entry name" value="METALLO-HYDROLASE YHFI-RELATED"/>
    <property type="match status" value="1"/>
</dbReference>
<keyword evidence="1" id="KW-0862">Zinc</keyword>
<dbReference type="InterPro" id="IPR001279">
    <property type="entry name" value="Metallo-B-lactamas"/>
</dbReference>
<organism evidence="3 4">
    <name type="scientific">Tepidibacillus decaturensis</name>
    <dbReference type="NCBI Taxonomy" id="1413211"/>
    <lineage>
        <taxon>Bacteria</taxon>
        <taxon>Bacillati</taxon>
        <taxon>Bacillota</taxon>
        <taxon>Bacilli</taxon>
        <taxon>Bacillales</taxon>
        <taxon>Bacillaceae</taxon>
        <taxon>Tepidibacillus</taxon>
    </lineage>
</organism>
<sequence>MKVTVIGYQSPYPGPDHAGPGFLLEHEKKYYLIDVGSGVLSRLQKMIDLNKLDAVFISHLHHDHMSDFLVLQYAIQMQFIMERRTKPLPVYFPGIPNQIADLIPFQHFIDPHIIDEQTLLYLNDLEISFLRTEHAVPCFAMKFKTREKTFVYGADSGTGTKWSPFADQTDLLILECTYMQKDRPARPSAHLATSDVAEISQWLKPKQLLLTHFYPKYDPKEIEKEVVDYGVLGTLHLPEFGKVVFV</sequence>
<dbReference type="SUPFAM" id="SSF56281">
    <property type="entry name" value="Metallo-hydrolase/oxidoreductase"/>
    <property type="match status" value="1"/>
</dbReference>
<protein>
    <recommendedName>
        <fullName evidence="2">Metallo-beta-lactamase domain-containing protein</fullName>
    </recommendedName>
</protein>
<proteinExistence type="predicted"/>